<sequence length="215" mass="22987">MTTPAPLLARWQAEASSAHEATVMPDGCRDLILLRPRAAAPVWFVSDLPASAYAVRSEAGDSFLGLRLRPAACVAEAALLAALQAHPDSDEADALALIGEHVRLDPRLDEAQQALAAAGGVQRAARQLGVGERTLERLLRASTGRPPRYWHGLARARRAARALVAAVPLAELAALHGYADQAHLSRDLRAWFGLAPGALRRRPDLLVLLDEPGYA</sequence>
<evidence type="ECO:0000313" key="5">
    <source>
        <dbReference type="EMBL" id="MBK1712122.1"/>
    </source>
</evidence>
<dbReference type="SMART" id="SM00342">
    <property type="entry name" value="HTH_ARAC"/>
    <property type="match status" value="1"/>
</dbReference>
<reference evidence="5" key="2">
    <citation type="journal article" date="2020" name="Microorganisms">
        <title>Osmotic Adaptation and Compatible Solute Biosynthesis of Phototrophic Bacteria as Revealed from Genome Analyses.</title>
        <authorList>
            <person name="Imhoff J.F."/>
            <person name="Rahn T."/>
            <person name="Kunzel S."/>
            <person name="Keller A."/>
            <person name="Neulinger S.C."/>
        </authorList>
    </citation>
    <scope>NUCLEOTIDE SEQUENCE</scope>
    <source>
        <strain evidence="5">IM 151</strain>
    </source>
</reference>
<evidence type="ECO:0000259" key="4">
    <source>
        <dbReference type="PROSITE" id="PS01124"/>
    </source>
</evidence>
<reference evidence="5" key="1">
    <citation type="submission" date="2017-08" db="EMBL/GenBank/DDBJ databases">
        <authorList>
            <person name="Imhoff J.F."/>
            <person name="Rahn T."/>
            <person name="Kuenzel S."/>
            <person name="Neulinger S.C."/>
        </authorList>
    </citation>
    <scope>NUCLEOTIDE SEQUENCE</scope>
    <source>
        <strain evidence="5">IM 151</strain>
    </source>
</reference>
<keyword evidence="3" id="KW-0804">Transcription</keyword>
<dbReference type="PROSITE" id="PS01124">
    <property type="entry name" value="HTH_ARAC_FAMILY_2"/>
    <property type="match status" value="1"/>
</dbReference>
<dbReference type="RefSeq" id="WP_200378011.1">
    <property type="nucleotide sequence ID" value="NZ_NRRU01000012.1"/>
</dbReference>
<evidence type="ECO:0000256" key="1">
    <source>
        <dbReference type="ARBA" id="ARBA00023015"/>
    </source>
</evidence>
<dbReference type="PANTHER" id="PTHR46796">
    <property type="entry name" value="HTH-TYPE TRANSCRIPTIONAL ACTIVATOR RHAS-RELATED"/>
    <property type="match status" value="1"/>
</dbReference>
<keyword evidence="2" id="KW-0238">DNA-binding</keyword>
<evidence type="ECO:0000313" key="6">
    <source>
        <dbReference type="Proteomes" id="UP001041814"/>
    </source>
</evidence>
<dbReference type="InterPro" id="IPR018060">
    <property type="entry name" value="HTH_AraC"/>
</dbReference>
<dbReference type="InterPro" id="IPR050204">
    <property type="entry name" value="AraC_XylS_family_regulators"/>
</dbReference>
<evidence type="ECO:0000256" key="3">
    <source>
        <dbReference type="ARBA" id="ARBA00023163"/>
    </source>
</evidence>
<evidence type="ECO:0000256" key="2">
    <source>
        <dbReference type="ARBA" id="ARBA00023125"/>
    </source>
</evidence>
<protein>
    <recommendedName>
        <fullName evidence="4">HTH araC/xylS-type domain-containing protein</fullName>
    </recommendedName>
</protein>
<keyword evidence="6" id="KW-1185">Reference proteome</keyword>
<comment type="caution">
    <text evidence="5">The sequence shown here is derived from an EMBL/GenBank/DDBJ whole genome shotgun (WGS) entry which is preliminary data.</text>
</comment>
<gene>
    <name evidence="5" type="ORF">CKO43_04935</name>
</gene>
<dbReference type="SUPFAM" id="SSF46689">
    <property type="entry name" value="Homeodomain-like"/>
    <property type="match status" value="1"/>
</dbReference>
<proteinExistence type="predicted"/>
<dbReference type="Pfam" id="PF12833">
    <property type="entry name" value="HTH_18"/>
    <property type="match status" value="1"/>
</dbReference>
<dbReference type="InterPro" id="IPR009057">
    <property type="entry name" value="Homeodomain-like_sf"/>
</dbReference>
<dbReference type="EMBL" id="NRRU01000012">
    <property type="protein sequence ID" value="MBK1712122.1"/>
    <property type="molecule type" value="Genomic_DNA"/>
</dbReference>
<feature type="domain" description="HTH araC/xylS-type" evidence="4">
    <location>
        <begin position="121"/>
        <end position="202"/>
    </location>
</feature>
<organism evidence="5 6">
    <name type="scientific">Rubrivivax gelatinosus</name>
    <name type="common">Rhodocyclus gelatinosus</name>
    <name type="synonym">Rhodopseudomonas gelatinosa</name>
    <dbReference type="NCBI Taxonomy" id="28068"/>
    <lineage>
        <taxon>Bacteria</taxon>
        <taxon>Pseudomonadati</taxon>
        <taxon>Pseudomonadota</taxon>
        <taxon>Betaproteobacteria</taxon>
        <taxon>Burkholderiales</taxon>
        <taxon>Sphaerotilaceae</taxon>
        <taxon>Rubrivivax</taxon>
    </lineage>
</organism>
<accession>A0ABS1DQ59</accession>
<name>A0ABS1DQ59_RUBGE</name>
<dbReference type="Gene3D" id="1.10.10.60">
    <property type="entry name" value="Homeodomain-like"/>
    <property type="match status" value="1"/>
</dbReference>
<dbReference type="Proteomes" id="UP001041814">
    <property type="component" value="Unassembled WGS sequence"/>
</dbReference>
<keyword evidence="1" id="KW-0805">Transcription regulation</keyword>
<dbReference type="PANTHER" id="PTHR46796:SF2">
    <property type="entry name" value="TRANSCRIPTIONAL REGULATORY PROTEIN"/>
    <property type="match status" value="1"/>
</dbReference>